<feature type="domain" description="Double zinc ribbon" evidence="3">
    <location>
        <begin position="15"/>
        <end position="63"/>
    </location>
</feature>
<feature type="region of interest" description="Disordered" evidence="2">
    <location>
        <begin position="178"/>
        <end position="215"/>
    </location>
</feature>
<proteinExistence type="inferred from homology"/>
<dbReference type="EMBL" id="LYVF01000184">
    <property type="protein sequence ID" value="OAT80195.1"/>
    <property type="molecule type" value="Genomic_DNA"/>
</dbReference>
<evidence type="ECO:0000313" key="4">
    <source>
        <dbReference type="EMBL" id="OAT80195.1"/>
    </source>
</evidence>
<dbReference type="InterPro" id="IPR044005">
    <property type="entry name" value="DZR_2"/>
</dbReference>
<dbReference type="STRING" id="1838280.A6M21_00850"/>
<dbReference type="Pfam" id="PF18912">
    <property type="entry name" value="DZR_2"/>
    <property type="match status" value="1"/>
</dbReference>
<dbReference type="Gene3D" id="3.40.50.2020">
    <property type="match status" value="1"/>
</dbReference>
<protein>
    <recommendedName>
        <fullName evidence="3">Double zinc ribbon domain-containing protein</fullName>
    </recommendedName>
</protein>
<comment type="caution">
    <text evidence="4">The sequence shown here is derived from an EMBL/GenBank/DDBJ whole genome shotgun (WGS) entry which is preliminary data.</text>
</comment>
<dbReference type="Proteomes" id="UP000078532">
    <property type="component" value="Unassembled WGS sequence"/>
</dbReference>
<comment type="similarity">
    <text evidence="1">Belongs to the ComF/GntX family.</text>
</comment>
<organism evidence="4 5">
    <name type="scientific">Desulfotomaculum copahuensis</name>
    <dbReference type="NCBI Taxonomy" id="1838280"/>
    <lineage>
        <taxon>Bacteria</taxon>
        <taxon>Bacillati</taxon>
        <taxon>Bacillota</taxon>
        <taxon>Clostridia</taxon>
        <taxon>Eubacteriales</taxon>
        <taxon>Desulfotomaculaceae</taxon>
        <taxon>Desulfotomaculum</taxon>
    </lineage>
</organism>
<dbReference type="PANTHER" id="PTHR47505:SF1">
    <property type="entry name" value="DNA UTILIZATION PROTEIN YHGH"/>
    <property type="match status" value="1"/>
</dbReference>
<keyword evidence="5" id="KW-1185">Reference proteome</keyword>
<accession>A0A1B7LBZ1</accession>
<evidence type="ECO:0000256" key="2">
    <source>
        <dbReference type="SAM" id="MobiDB-lite"/>
    </source>
</evidence>
<feature type="compositionally biased region" description="Gly residues" evidence="2">
    <location>
        <begin position="184"/>
        <end position="193"/>
    </location>
</feature>
<dbReference type="CDD" id="cd06223">
    <property type="entry name" value="PRTases_typeI"/>
    <property type="match status" value="1"/>
</dbReference>
<name>A0A1B7LBZ1_9FIRM</name>
<evidence type="ECO:0000259" key="3">
    <source>
        <dbReference type="Pfam" id="PF18912"/>
    </source>
</evidence>
<sequence>MPYFVSPAGGLLADLLDLLFPPRRACPLCGAAGRPGEFCHRCREMLAAFGERPYCYGCGRFMAGPASGASFAGLPAVAAPDAIAAPVTGMMADSAPDLAVTPAGEAVCPDIPYFCPDCLVGGFPFAAGRAVGPYAGLLRDAVHRLKYRRRRMLARPLGVLLAGVVESLLRAGEATDPALTAGRAGRGGRGAAGGRMVNGAPGQGETGIPGGSGPGGPLLVPVPLSARRLRERGFNQAELLAWEAALVLGIPVLPLLRKTRETPSQVGLSRRERQANLAGAFDVPDASAVQERVVLLVDDVLTTGATASACAGVLLDAGAAAVCVAVVAAGIWKAPAAR</sequence>
<dbReference type="OrthoDB" id="9779910at2"/>
<evidence type="ECO:0000256" key="1">
    <source>
        <dbReference type="ARBA" id="ARBA00008007"/>
    </source>
</evidence>
<dbReference type="RefSeq" id="WP_066670213.1">
    <property type="nucleotide sequence ID" value="NZ_LYVF01000184.1"/>
</dbReference>
<dbReference type="InterPro" id="IPR000836">
    <property type="entry name" value="PRTase_dom"/>
</dbReference>
<dbReference type="InterPro" id="IPR051910">
    <property type="entry name" value="ComF/GntX_DNA_util-trans"/>
</dbReference>
<gene>
    <name evidence="4" type="ORF">A6M21_00850</name>
</gene>
<dbReference type="InterPro" id="IPR029057">
    <property type="entry name" value="PRTase-like"/>
</dbReference>
<feature type="compositionally biased region" description="Gly residues" evidence="2">
    <location>
        <begin position="201"/>
        <end position="215"/>
    </location>
</feature>
<dbReference type="SUPFAM" id="SSF53271">
    <property type="entry name" value="PRTase-like"/>
    <property type="match status" value="1"/>
</dbReference>
<dbReference type="PANTHER" id="PTHR47505">
    <property type="entry name" value="DNA UTILIZATION PROTEIN YHGH"/>
    <property type="match status" value="1"/>
</dbReference>
<dbReference type="AlphaFoldDB" id="A0A1B7LBZ1"/>
<evidence type="ECO:0000313" key="5">
    <source>
        <dbReference type="Proteomes" id="UP000078532"/>
    </source>
</evidence>
<reference evidence="4 5" key="1">
    <citation type="submission" date="2016-04" db="EMBL/GenBank/DDBJ databases">
        <authorList>
            <person name="Evans L.H."/>
            <person name="Alamgir A."/>
            <person name="Owens N."/>
            <person name="Weber N.D."/>
            <person name="Virtaneva K."/>
            <person name="Barbian K."/>
            <person name="Babar A."/>
            <person name="Rosenke K."/>
        </authorList>
    </citation>
    <scope>NUCLEOTIDE SEQUENCE [LARGE SCALE GENOMIC DNA]</scope>
    <source>
        <strain evidence="4 5">LMa1</strain>
    </source>
</reference>